<protein>
    <recommendedName>
        <fullName evidence="5">Protein EFR3</fullName>
    </recommendedName>
</protein>
<feature type="region of interest" description="Disordered" evidence="2">
    <location>
        <begin position="831"/>
        <end position="850"/>
    </location>
</feature>
<feature type="region of interest" description="Disordered" evidence="2">
    <location>
        <begin position="936"/>
        <end position="962"/>
    </location>
</feature>
<dbReference type="OrthoDB" id="19232at2759"/>
<gene>
    <name evidence="3" type="ORF">NA57DRAFT_26706</name>
</gene>
<feature type="region of interest" description="Disordered" evidence="2">
    <location>
        <begin position="620"/>
        <end position="661"/>
    </location>
</feature>
<name>A0A9P4M1A5_9PEZI</name>
<dbReference type="InterPro" id="IPR049150">
    <property type="entry name" value="EFR3_HEAT-like_rpt"/>
</dbReference>
<dbReference type="SUPFAM" id="SSF48371">
    <property type="entry name" value="ARM repeat"/>
    <property type="match status" value="1"/>
</dbReference>
<sequence length="977" mass="107266">MNAVRQSCRPKHQVLVLKCYPRYQKSQPQVKPNGSELSYLLYYASTRRSKLVKVGNFLDKRTVSDVWHLRIGNVQVSLEIVRALIEKTPKDLPLFAGAVLRMLRTVLKSGDVTMVECTQEVWETFCKFQDPAMLAADQDYIRQYEEVVQLYVNFASKDRPQMTKGVVNLPVSMRFRKVGLDAIKAIADSETISAETARQLNLIVPVVLENIYSTDAIYLQTLVTREYNREQMEKEQAYRRRQSISTVRTTDEGDADPIAALGTTADADKLAEQDVGIIALQALRRIFSGSSRQQLRLATSAVLKFMGTHVQPKDHFERQEYHTLGLGSWPTNLFAMLCSWAPVQDRYVILVTAMETLVRSPIVESDLEKQFVLATVVGWLLSSNINFIGLSVMDVLVGLMQHISLLLQLGGEDSAIKPHHQQADALLSDSSVALKEAADQPATTGQHRGSGGSAVVMEVVKTPSEERVKLLNQLLQCIGNLATHVYYTDQISDMITAIMKRLRPFPLNNPPAAITAIQDPSGTAETLARSVSLQEKAGTDNFFSFDTARVAALQAVKAIILVANGRAPDGSSNAAGRSQIGTSVWEGTQWLLRDSNYQVRLAYHDALVTWLSYESRKPDLKVSDETPKRKPSQKKENGAAKGDSLARRAVSNASQREKSPAPKRSTFLDLLHLAIYEDVHQFAESEQDILLLHSLLCILVAKLGVNSVRSGLPMVVCLQRETPSFPTPTATVNVGSLVHGYFWALAVYFEFDASATARTILNEISRRTQNGVTEETLKPFDNRSALVEKIAQGYSLSLYSPPTSPPGSPSRSFSVPMLSQTGRMKSISLQQNAQLRSPSPNRGPPELPPKIREELLSDWSKERCIANTTKESARSFTGSGKLSGSAGGDGSLPTVRSKKHLTVGVPPGNSNANGTVNTKPGGNGVEYLASPRSVHYPATPTARRSTSQGATPSTHLSTSSVRSAVRVEDLKRVLAGA</sequence>
<feature type="compositionally biased region" description="Polar residues" evidence="2">
    <location>
        <begin position="942"/>
        <end position="962"/>
    </location>
</feature>
<feature type="compositionally biased region" description="Polar residues" evidence="2">
    <location>
        <begin position="831"/>
        <end position="840"/>
    </location>
</feature>
<dbReference type="PANTHER" id="PTHR47766:SF1">
    <property type="entry name" value="PROTEIN EFR3"/>
    <property type="match status" value="1"/>
</dbReference>
<organism evidence="3 4">
    <name type="scientific">Rhizodiscina lignyota</name>
    <dbReference type="NCBI Taxonomy" id="1504668"/>
    <lineage>
        <taxon>Eukaryota</taxon>
        <taxon>Fungi</taxon>
        <taxon>Dikarya</taxon>
        <taxon>Ascomycota</taxon>
        <taxon>Pezizomycotina</taxon>
        <taxon>Dothideomycetes</taxon>
        <taxon>Pleosporomycetidae</taxon>
        <taxon>Aulographales</taxon>
        <taxon>Rhizodiscinaceae</taxon>
        <taxon>Rhizodiscina</taxon>
    </lineage>
</organism>
<dbReference type="GO" id="GO:0005886">
    <property type="term" value="C:plasma membrane"/>
    <property type="evidence" value="ECO:0007669"/>
    <property type="project" value="TreeGrafter"/>
</dbReference>
<evidence type="ECO:0008006" key="5">
    <source>
        <dbReference type="Google" id="ProtNLM"/>
    </source>
</evidence>
<dbReference type="InterPro" id="IPR039786">
    <property type="entry name" value="EFR3"/>
</dbReference>
<dbReference type="Pfam" id="PF21072">
    <property type="entry name" value="EFR3"/>
    <property type="match status" value="1"/>
</dbReference>
<dbReference type="PANTHER" id="PTHR47766">
    <property type="entry name" value="PROTEIN EFR3"/>
    <property type="match status" value="1"/>
</dbReference>
<feature type="compositionally biased region" description="Polar residues" evidence="2">
    <location>
        <begin position="908"/>
        <end position="920"/>
    </location>
</feature>
<evidence type="ECO:0000256" key="2">
    <source>
        <dbReference type="SAM" id="MobiDB-lite"/>
    </source>
</evidence>
<dbReference type="AlphaFoldDB" id="A0A9P4M1A5"/>
<comment type="similarity">
    <text evidence="1">Belongs to the EFR3 family.</text>
</comment>
<comment type="caution">
    <text evidence="3">The sequence shown here is derived from an EMBL/GenBank/DDBJ whole genome shotgun (WGS) entry which is preliminary data.</text>
</comment>
<evidence type="ECO:0000313" key="4">
    <source>
        <dbReference type="Proteomes" id="UP000799772"/>
    </source>
</evidence>
<proteinExistence type="inferred from homology"/>
<feature type="compositionally biased region" description="Polar residues" evidence="2">
    <location>
        <begin position="870"/>
        <end position="882"/>
    </location>
</feature>
<keyword evidence="4" id="KW-1185">Reference proteome</keyword>
<feature type="region of interest" description="Disordered" evidence="2">
    <location>
        <begin position="870"/>
        <end position="923"/>
    </location>
</feature>
<dbReference type="EMBL" id="ML978138">
    <property type="protein sequence ID" value="KAF2093328.1"/>
    <property type="molecule type" value="Genomic_DNA"/>
</dbReference>
<evidence type="ECO:0000256" key="1">
    <source>
        <dbReference type="ARBA" id="ARBA00010216"/>
    </source>
</evidence>
<feature type="non-terminal residue" evidence="3">
    <location>
        <position position="977"/>
    </location>
</feature>
<dbReference type="GO" id="GO:0072659">
    <property type="term" value="P:protein localization to plasma membrane"/>
    <property type="evidence" value="ECO:0007669"/>
    <property type="project" value="InterPro"/>
</dbReference>
<feature type="compositionally biased region" description="Basic and acidic residues" evidence="2">
    <location>
        <begin position="620"/>
        <end position="638"/>
    </location>
</feature>
<reference evidence="3" key="1">
    <citation type="journal article" date="2020" name="Stud. Mycol.">
        <title>101 Dothideomycetes genomes: a test case for predicting lifestyles and emergence of pathogens.</title>
        <authorList>
            <person name="Haridas S."/>
            <person name="Albert R."/>
            <person name="Binder M."/>
            <person name="Bloem J."/>
            <person name="Labutti K."/>
            <person name="Salamov A."/>
            <person name="Andreopoulos B."/>
            <person name="Baker S."/>
            <person name="Barry K."/>
            <person name="Bills G."/>
            <person name="Bluhm B."/>
            <person name="Cannon C."/>
            <person name="Castanera R."/>
            <person name="Culley D."/>
            <person name="Daum C."/>
            <person name="Ezra D."/>
            <person name="Gonzalez J."/>
            <person name="Henrissat B."/>
            <person name="Kuo A."/>
            <person name="Liang C."/>
            <person name="Lipzen A."/>
            <person name="Lutzoni F."/>
            <person name="Magnuson J."/>
            <person name="Mondo S."/>
            <person name="Nolan M."/>
            <person name="Ohm R."/>
            <person name="Pangilinan J."/>
            <person name="Park H.-J."/>
            <person name="Ramirez L."/>
            <person name="Alfaro M."/>
            <person name="Sun H."/>
            <person name="Tritt A."/>
            <person name="Yoshinaga Y."/>
            <person name="Zwiers L.-H."/>
            <person name="Turgeon B."/>
            <person name="Goodwin S."/>
            <person name="Spatafora J."/>
            <person name="Crous P."/>
            <person name="Grigoriev I."/>
        </authorList>
    </citation>
    <scope>NUCLEOTIDE SEQUENCE</scope>
    <source>
        <strain evidence="3">CBS 133067</strain>
    </source>
</reference>
<evidence type="ECO:0000313" key="3">
    <source>
        <dbReference type="EMBL" id="KAF2093328.1"/>
    </source>
</evidence>
<accession>A0A9P4M1A5</accession>
<dbReference type="Proteomes" id="UP000799772">
    <property type="component" value="Unassembled WGS sequence"/>
</dbReference>
<dbReference type="InterPro" id="IPR016024">
    <property type="entry name" value="ARM-type_fold"/>
</dbReference>